<dbReference type="Pfam" id="PF03950">
    <property type="entry name" value="tRNA-synt_1c_C"/>
    <property type="match status" value="1"/>
</dbReference>
<feature type="domain" description="tRNA synthetases class I (E and Q) anti-codon binding" evidence="17">
    <location>
        <begin position="635"/>
        <end position="708"/>
    </location>
</feature>
<dbReference type="PROSITE" id="PS00178">
    <property type="entry name" value="AA_TRNA_LIGASE_I"/>
    <property type="match status" value="1"/>
</dbReference>
<dbReference type="AlphaFoldDB" id="A0A2G5EU28"/>
<dbReference type="Pfam" id="PF20974">
    <property type="entry name" value="tRNA-synt_1c_C2"/>
    <property type="match status" value="1"/>
</dbReference>
<evidence type="ECO:0000256" key="5">
    <source>
        <dbReference type="ARBA" id="ARBA00022553"/>
    </source>
</evidence>
<dbReference type="GO" id="GO:0004818">
    <property type="term" value="F:glutamate-tRNA ligase activity"/>
    <property type="evidence" value="ECO:0007669"/>
    <property type="project" value="UniProtKB-EC"/>
</dbReference>
<keyword evidence="9 13" id="KW-0648">Protein biosynthesis</keyword>
<dbReference type="InterPro" id="IPR020056">
    <property type="entry name" value="Rbsml_bL25/Gln-tRNA_synth_N"/>
</dbReference>
<evidence type="ECO:0000259" key="16">
    <source>
        <dbReference type="Pfam" id="PF03950"/>
    </source>
</evidence>
<dbReference type="GO" id="GO:0048608">
    <property type="term" value="P:reproductive structure development"/>
    <property type="evidence" value="ECO:0007669"/>
    <property type="project" value="UniProtKB-ARBA"/>
</dbReference>
<evidence type="ECO:0000256" key="8">
    <source>
        <dbReference type="ARBA" id="ARBA00022840"/>
    </source>
</evidence>
<keyword evidence="10 13" id="KW-0030">Aminoacyl-tRNA synthetase</keyword>
<dbReference type="PRINTS" id="PR00987">
    <property type="entry name" value="TRNASYNTHGLU"/>
</dbReference>
<dbReference type="Proteomes" id="UP000230069">
    <property type="component" value="Unassembled WGS sequence"/>
</dbReference>
<comment type="subcellular location">
    <subcellularLocation>
        <location evidence="1">Cytoplasm</location>
    </subcellularLocation>
</comment>
<keyword evidence="6 13" id="KW-0436">Ligase</keyword>
<dbReference type="InterPro" id="IPR014729">
    <property type="entry name" value="Rossmann-like_a/b/a_fold"/>
</dbReference>
<dbReference type="EMBL" id="KZ305021">
    <property type="protein sequence ID" value="PIA59231.1"/>
    <property type="molecule type" value="Genomic_DNA"/>
</dbReference>
<proteinExistence type="inferred from homology"/>
<dbReference type="FunFam" id="1.10.1160.10:FF:000001">
    <property type="entry name" value="Glutamine--tRNA ligase"/>
    <property type="match status" value="1"/>
</dbReference>
<dbReference type="InterPro" id="IPR036282">
    <property type="entry name" value="Glutathione-S-Trfase_C_sf"/>
</dbReference>
<dbReference type="PANTHER" id="PTHR43097">
    <property type="entry name" value="GLUTAMINE-TRNA LIGASE"/>
    <property type="match status" value="1"/>
</dbReference>
<dbReference type="GO" id="GO:0005524">
    <property type="term" value="F:ATP binding"/>
    <property type="evidence" value="ECO:0007669"/>
    <property type="project" value="UniProtKB-KW"/>
</dbReference>
<dbReference type="SUPFAM" id="SSF50715">
    <property type="entry name" value="Ribosomal protein L25-like"/>
    <property type="match status" value="1"/>
</dbReference>
<dbReference type="GO" id="GO:0009791">
    <property type="term" value="P:post-embryonic development"/>
    <property type="evidence" value="ECO:0007669"/>
    <property type="project" value="UniProtKB-ARBA"/>
</dbReference>
<evidence type="ECO:0000256" key="3">
    <source>
        <dbReference type="ARBA" id="ARBA00012835"/>
    </source>
</evidence>
<dbReference type="FunFam" id="3.40.50.620:FF:000070">
    <property type="entry name" value="Bifunctional glutamate/proline--tRNA ligase"/>
    <property type="match status" value="1"/>
</dbReference>
<evidence type="ECO:0000256" key="13">
    <source>
        <dbReference type="RuleBase" id="RU363037"/>
    </source>
</evidence>
<dbReference type="FunCoup" id="A0A2G5EU28">
    <property type="interactions" value="2350"/>
</dbReference>
<dbReference type="CDD" id="cd10289">
    <property type="entry name" value="GST_C_AaRS_like"/>
    <property type="match status" value="1"/>
</dbReference>
<evidence type="ECO:0000256" key="2">
    <source>
        <dbReference type="ARBA" id="ARBA00008927"/>
    </source>
</evidence>
<evidence type="ECO:0000256" key="12">
    <source>
        <dbReference type="ARBA" id="ARBA00048351"/>
    </source>
</evidence>
<comment type="similarity">
    <text evidence="2">Belongs to the class-I aminoacyl-tRNA synthetase family. Glutamate--tRNA ligase type 2 subfamily.</text>
</comment>
<feature type="region of interest" description="Disordered" evidence="14">
    <location>
        <begin position="182"/>
        <end position="213"/>
    </location>
</feature>
<evidence type="ECO:0000256" key="4">
    <source>
        <dbReference type="ARBA" id="ARBA00022490"/>
    </source>
</evidence>
<dbReference type="PANTHER" id="PTHR43097:SF5">
    <property type="entry name" value="GLUTAMATE--TRNA LIGASE"/>
    <property type="match status" value="1"/>
</dbReference>
<dbReference type="InterPro" id="IPR020058">
    <property type="entry name" value="Glu/Gln-tRNA-synth_Ib_cat-dom"/>
</dbReference>
<sequence length="734" mass="83190">MRDITLSFAADNPPLSVIVAAKIAGISLTVDPSLPSGADCTFHFSLGLKVGNADIFLRYLGRVAKISNFYGQDPIESMQIDEWIEYAHVFSKGSEFEHACSYVNDYLSIRTFLVGYSLSVADIAIWSSLAGIGQRWESLRKSKKYQNLARWFNSIATEYNVLLSEVTTMYVGKRGLGKPITIKSKDKEQDANPSTSMNVENNDKGKAGSRPTFEVDLPDAKVGEVCLRFAPEPSGFLHIGHSKAALLNQYFAQRYQGRLIIRFDDTNPTKESNEFVDNLLKDIETLGIKYDAVTYTSDYFPQLMEMAENLILKGKAYVDDTPREQMQKERMDGIESISRSNSPETNMELWKEMIAGSEGGTKCCLRGKLDMQDPNKSLRDPVYYRCNPVAHHRIGSKYKLYPTYDFACPFVDATEGITHALRSSEYHDRNAQYYRVLEDMALRKVQIYEFSRLNMVYTLLSKRKLLWFVQNGKVEGWDDPRFPTVQGIVRRGLKIEALIQFILEQGASKNLNLMEWDKLWTINKKIIDPVCPRHTAVLAEKRVLLTLIDGPDQAFVRIIPRHKKFEGAGSKATTFTKNIWLDNSDALSISVNEEITLMDWGNAIIKEIKKDGDGNVTELIGGLHLEGSVKSTKLKLTWLPEIHELVNLSLLEFDYLITKKKLEEGEDFIDVVNPCTKKETLALGDSNMRNLQRGEILQLERKGYFRCDVPFIKPSKPIVLVAIPDGRQQTPSSK</sequence>
<comment type="catalytic activity">
    <reaction evidence="12">
        <text>tRNA(Glu) + L-glutamate + ATP = L-glutamyl-tRNA(Glu) + AMP + diphosphate</text>
        <dbReference type="Rhea" id="RHEA:23540"/>
        <dbReference type="Rhea" id="RHEA-COMP:9663"/>
        <dbReference type="Rhea" id="RHEA-COMP:9680"/>
        <dbReference type="ChEBI" id="CHEBI:29985"/>
        <dbReference type="ChEBI" id="CHEBI:30616"/>
        <dbReference type="ChEBI" id="CHEBI:33019"/>
        <dbReference type="ChEBI" id="CHEBI:78442"/>
        <dbReference type="ChEBI" id="CHEBI:78520"/>
        <dbReference type="ChEBI" id="CHEBI:456215"/>
        <dbReference type="EC" id="6.1.1.17"/>
    </reaction>
</comment>
<evidence type="ECO:0000256" key="11">
    <source>
        <dbReference type="ARBA" id="ARBA00030865"/>
    </source>
</evidence>
<dbReference type="SUPFAM" id="SSF52374">
    <property type="entry name" value="Nucleotidylyl transferase"/>
    <property type="match status" value="1"/>
</dbReference>
<dbReference type="InterPro" id="IPR011035">
    <property type="entry name" value="Ribosomal_bL25/Gln-tRNA_synth"/>
</dbReference>
<keyword evidence="19" id="KW-1185">Reference proteome</keyword>
<dbReference type="FunFam" id="2.40.240.10:FF:000004">
    <property type="entry name" value="Glutamyl-tRNA synthetase, cytoplasmic"/>
    <property type="match status" value="1"/>
</dbReference>
<dbReference type="EC" id="6.1.1.17" evidence="3"/>
<dbReference type="GO" id="GO:0010494">
    <property type="term" value="C:cytoplasmic stress granule"/>
    <property type="evidence" value="ECO:0007669"/>
    <property type="project" value="UniProtKB-ARBA"/>
</dbReference>
<name>A0A2G5EU28_AQUCA</name>
<evidence type="ECO:0000259" key="17">
    <source>
        <dbReference type="Pfam" id="PF20974"/>
    </source>
</evidence>
<evidence type="ECO:0000256" key="7">
    <source>
        <dbReference type="ARBA" id="ARBA00022741"/>
    </source>
</evidence>
<dbReference type="GO" id="GO:0006424">
    <property type="term" value="P:glutamyl-tRNA aminoacylation"/>
    <property type="evidence" value="ECO:0007669"/>
    <property type="project" value="InterPro"/>
</dbReference>
<dbReference type="InterPro" id="IPR020059">
    <property type="entry name" value="Glu/Gln-tRNA-synth_Ib_codon-bd"/>
</dbReference>
<dbReference type="GO" id="GO:0005829">
    <property type="term" value="C:cytosol"/>
    <property type="evidence" value="ECO:0007669"/>
    <property type="project" value="TreeGrafter"/>
</dbReference>
<evidence type="ECO:0000256" key="14">
    <source>
        <dbReference type="SAM" id="MobiDB-lite"/>
    </source>
</evidence>
<keyword evidence="5" id="KW-0597">Phosphoprotein</keyword>
<protein>
    <recommendedName>
        <fullName evidence="3">glutamate--tRNA ligase</fullName>
        <ecNumber evidence="3">6.1.1.17</ecNumber>
    </recommendedName>
    <alternativeName>
        <fullName evidence="11">Glutamyl-tRNA synthetase</fullName>
    </alternativeName>
</protein>
<dbReference type="SUPFAM" id="SSF47616">
    <property type="entry name" value="GST C-terminal domain-like"/>
    <property type="match status" value="1"/>
</dbReference>
<evidence type="ECO:0000256" key="6">
    <source>
        <dbReference type="ARBA" id="ARBA00022598"/>
    </source>
</evidence>
<dbReference type="OrthoDB" id="10250478at2759"/>
<dbReference type="InterPro" id="IPR001412">
    <property type="entry name" value="aa-tRNA-synth_I_CS"/>
</dbReference>
<dbReference type="InterPro" id="IPR049437">
    <property type="entry name" value="tRNA-synt_1c_C2"/>
</dbReference>
<dbReference type="STRING" id="218851.A0A2G5EU28"/>
<dbReference type="InterPro" id="IPR000924">
    <property type="entry name" value="Glu/Gln-tRNA-synth"/>
</dbReference>
<keyword evidence="7 13" id="KW-0547">Nucleotide-binding</keyword>
<dbReference type="Gene3D" id="1.20.1050.130">
    <property type="match status" value="1"/>
</dbReference>
<keyword evidence="4" id="KW-0963">Cytoplasm</keyword>
<feature type="domain" description="Glutamyl/glutaminyl-tRNA synthetase class Ib anti-codon binding" evidence="16">
    <location>
        <begin position="531"/>
        <end position="619"/>
    </location>
</feature>
<evidence type="ECO:0000313" key="18">
    <source>
        <dbReference type="EMBL" id="PIA59230.1"/>
    </source>
</evidence>
<dbReference type="Gene3D" id="3.40.50.620">
    <property type="entry name" value="HUPs"/>
    <property type="match status" value="1"/>
</dbReference>
<keyword evidence="8 13" id="KW-0067">ATP-binding</keyword>
<feature type="compositionally biased region" description="Polar residues" evidence="14">
    <location>
        <begin position="191"/>
        <end position="200"/>
    </location>
</feature>
<dbReference type="FunFam" id="3.90.800.10:FF:000001">
    <property type="entry name" value="Glutamine--tRNA ligase"/>
    <property type="match status" value="1"/>
</dbReference>
<dbReference type="NCBIfam" id="TIGR00463">
    <property type="entry name" value="gltX_arch"/>
    <property type="match status" value="1"/>
</dbReference>
<dbReference type="InterPro" id="IPR050132">
    <property type="entry name" value="Gln/Glu-tRNA_Ligase"/>
</dbReference>
<dbReference type="Gene3D" id="2.40.240.10">
    <property type="entry name" value="Ribosomal Protein L25, Chain P"/>
    <property type="match status" value="1"/>
</dbReference>
<evidence type="ECO:0000259" key="15">
    <source>
        <dbReference type="Pfam" id="PF00749"/>
    </source>
</evidence>
<evidence type="ECO:0000313" key="19">
    <source>
        <dbReference type="Proteomes" id="UP000230069"/>
    </source>
</evidence>
<dbReference type="HAMAP" id="MF_02076">
    <property type="entry name" value="Glu_tRNA_synth_type2"/>
    <property type="match status" value="1"/>
</dbReference>
<evidence type="ECO:0000256" key="9">
    <source>
        <dbReference type="ARBA" id="ARBA00022917"/>
    </source>
</evidence>
<evidence type="ECO:0000256" key="1">
    <source>
        <dbReference type="ARBA" id="ARBA00004496"/>
    </source>
</evidence>
<accession>A0A2G5EU28</accession>
<feature type="domain" description="Glutamyl/glutaminyl-tRNA synthetase class Ib catalytic" evidence="15">
    <location>
        <begin position="225"/>
        <end position="528"/>
    </location>
</feature>
<evidence type="ECO:0000256" key="10">
    <source>
        <dbReference type="ARBA" id="ARBA00023146"/>
    </source>
</evidence>
<organism evidence="18 19">
    <name type="scientific">Aquilegia coerulea</name>
    <name type="common">Rocky mountain columbine</name>
    <dbReference type="NCBI Taxonomy" id="218851"/>
    <lineage>
        <taxon>Eukaryota</taxon>
        <taxon>Viridiplantae</taxon>
        <taxon>Streptophyta</taxon>
        <taxon>Embryophyta</taxon>
        <taxon>Tracheophyta</taxon>
        <taxon>Spermatophyta</taxon>
        <taxon>Magnoliopsida</taxon>
        <taxon>Ranunculales</taxon>
        <taxon>Ranunculaceae</taxon>
        <taxon>Thalictroideae</taxon>
        <taxon>Aquilegia</taxon>
    </lineage>
</organism>
<dbReference type="Pfam" id="PF00749">
    <property type="entry name" value="tRNA-synt_1c"/>
    <property type="match status" value="1"/>
</dbReference>
<dbReference type="GO" id="GO:0017102">
    <property type="term" value="C:methionyl glutamyl tRNA synthetase complex"/>
    <property type="evidence" value="ECO:0007669"/>
    <property type="project" value="TreeGrafter"/>
</dbReference>
<reference evidence="18 19" key="1">
    <citation type="submission" date="2017-09" db="EMBL/GenBank/DDBJ databases">
        <title>WGS assembly of Aquilegia coerulea Goldsmith.</title>
        <authorList>
            <person name="Hodges S."/>
            <person name="Kramer E."/>
            <person name="Nordborg M."/>
            <person name="Tomkins J."/>
            <person name="Borevitz J."/>
            <person name="Derieg N."/>
            <person name="Yan J."/>
            <person name="Mihaltcheva S."/>
            <person name="Hayes R.D."/>
            <person name="Rokhsar D."/>
        </authorList>
    </citation>
    <scope>NUCLEOTIDE SEQUENCE [LARGE SCALE GENOMIC DNA]</scope>
    <source>
        <strain evidence="19">cv. Goldsmith</strain>
    </source>
</reference>
<gene>
    <name evidence="18" type="ORF">AQUCO_00400247v1</name>
</gene>
<dbReference type="EMBL" id="KZ305021">
    <property type="protein sequence ID" value="PIA59230.1"/>
    <property type="molecule type" value="Genomic_DNA"/>
</dbReference>
<dbReference type="InterPro" id="IPR004526">
    <property type="entry name" value="Glu-tRNA-synth_arc/euk"/>
</dbReference>